<gene>
    <name evidence="5" type="ordered locus">GDI2005</name>
</gene>
<dbReference type="KEGG" id="gdi:GDI2005"/>
<reference evidence="5 6" key="1">
    <citation type="journal article" date="2009" name="BMC Genomics">
        <title>Complete genome sequence of the sugarcane nitrogen-fixing endophyte Gluconacetobacter diazotrophicus Pal5.</title>
        <authorList>
            <person name="Bertalan M."/>
            <person name="Albano R."/>
            <person name="Padua V."/>
            <person name="Rouws L."/>
            <person name="Rojas C."/>
            <person name="Hemerly A."/>
            <person name="Teixeira K."/>
            <person name="Schwab S."/>
            <person name="Araujo J."/>
            <person name="Oliveira A."/>
            <person name="Franca L."/>
            <person name="Magalhaes V."/>
            <person name="Alqueres S."/>
            <person name="Cardoso A."/>
            <person name="Almeida W."/>
            <person name="Loureiro M.M."/>
            <person name="Nogueira E."/>
            <person name="Cidade D."/>
            <person name="Oliveira D."/>
            <person name="Simao T."/>
            <person name="Macedo J."/>
            <person name="Valadao A."/>
            <person name="Dreschsel M."/>
            <person name="Freitas F."/>
            <person name="Vidal M."/>
            <person name="Guedes H."/>
            <person name="Rodrigues E."/>
            <person name="Meneses C."/>
            <person name="Brioso P."/>
            <person name="Pozzer L."/>
            <person name="Figueiredo D."/>
            <person name="Montano H."/>
            <person name="Junior J."/>
            <person name="Filho G."/>
            <person name="Flores V."/>
            <person name="Ferreira B."/>
            <person name="Branco A."/>
            <person name="Gonzalez P."/>
            <person name="Guillobel H."/>
            <person name="Lemos M."/>
            <person name="Seibel L."/>
            <person name="Macedo J."/>
            <person name="Alves-Ferreira M."/>
            <person name="Sachetto-Martins G."/>
            <person name="Coelho A."/>
            <person name="Santos E."/>
            <person name="Amaral G."/>
            <person name="Neves A."/>
            <person name="Pacheco A.B."/>
            <person name="Carvalho D."/>
            <person name="Lery L."/>
            <person name="Bisch P."/>
            <person name="Rossle S.C."/>
            <person name="Urmenyi T."/>
            <person name="Kruger W.V."/>
            <person name="Martins O."/>
            <person name="Baldani J.I."/>
            <person name="Ferreira P.C."/>
        </authorList>
    </citation>
    <scope>NUCLEOTIDE SEQUENCE [LARGE SCALE GENOMIC DNA]</scope>
    <source>
        <strain evidence="6">ATCC 49037 / DSM 5601 / CCUG 37298 / CIP 103539 / LMG 7603 / PAl5</strain>
    </source>
</reference>
<organism evidence="5 6">
    <name type="scientific">Gluconacetobacter diazotrophicus (strain ATCC 49037 / DSM 5601 / CCUG 37298 / CIP 103539 / LMG 7603 / PAl5)</name>
    <dbReference type="NCBI Taxonomy" id="272568"/>
    <lineage>
        <taxon>Bacteria</taxon>
        <taxon>Pseudomonadati</taxon>
        <taxon>Pseudomonadota</taxon>
        <taxon>Alphaproteobacteria</taxon>
        <taxon>Acetobacterales</taxon>
        <taxon>Acetobacteraceae</taxon>
        <taxon>Gluconacetobacter</taxon>
    </lineage>
</organism>
<evidence type="ECO:0000256" key="1">
    <source>
        <dbReference type="ARBA" id="ARBA00006153"/>
    </source>
</evidence>
<dbReference type="EMBL" id="AM889285">
    <property type="protein sequence ID" value="CAP55948.1"/>
    <property type="molecule type" value="Genomic_DNA"/>
</dbReference>
<comment type="similarity">
    <text evidence="1">Belongs to the peptidase M20 family.</text>
</comment>
<dbReference type="SUPFAM" id="SSF55031">
    <property type="entry name" value="Bacterial exopeptidase dimerisation domain"/>
    <property type="match status" value="1"/>
</dbReference>
<comment type="cofactor">
    <cofactor evidence="3">
        <name>Zn(2+)</name>
        <dbReference type="ChEBI" id="CHEBI:29105"/>
    </cofactor>
    <text evidence="3">Binds 2 Zn(2+) ions per subunit.</text>
</comment>
<feature type="binding site" evidence="3">
    <location>
        <position position="221"/>
    </location>
    <ligand>
        <name>Zn(2+)</name>
        <dbReference type="ChEBI" id="CHEBI:29105"/>
        <label>1</label>
    </ligand>
</feature>
<feature type="binding site" evidence="3">
    <location>
        <position position="125"/>
    </location>
    <ligand>
        <name>Zn(2+)</name>
        <dbReference type="ChEBI" id="CHEBI:29105"/>
        <label>1</label>
    </ligand>
</feature>
<dbReference type="Gene3D" id="3.30.70.360">
    <property type="match status" value="1"/>
</dbReference>
<accession>A9HJT7</accession>
<dbReference type="Pfam" id="PF01546">
    <property type="entry name" value="Peptidase_M20"/>
    <property type="match status" value="1"/>
</dbReference>
<evidence type="ECO:0000256" key="2">
    <source>
        <dbReference type="ARBA" id="ARBA00022801"/>
    </source>
</evidence>
<feature type="binding site" evidence="3">
    <location>
        <position position="160"/>
    </location>
    <ligand>
        <name>Zn(2+)</name>
        <dbReference type="ChEBI" id="CHEBI:29105"/>
        <label>2</label>
    </ligand>
</feature>
<sequence>MNFGDQQATKILIWLVSSRRNRMSGTGGLRKGDNITVNGAALWDDILHTARFGGTPKGGIRRLTLTEEDRLVRAWFEAACRQVGCTVTHDSLGNQFARRPGRDDSLPPITIGSHLDTQPTGGKFDGIVGVLGGLAVLRALHASGHETRHPIELINWTNEEGARFAPAMLASGVFAGVFTEQEALDKTDRAGIRFEDALVGIGYRGSEPCGQHPVSAYFELHIEQGPILEAQHKTIGIVTGVQGIRWYEVTLTGRDSHAGSTPMTMRADALLAAARMIEAVNQVALAFGPDAVGTVGLIESRPNSRNVVPGEVFFTIDLRHPDDTVVVRMEEAMRAKVAAIAAESGVGLALDCVWDSPAVHFDPACIGAVRRAAESFGYPARDIVSGAGHDAAYLARVTPTTMIFVPCAGGLSHNEAESAEPGDVTAGANVLLRAVLDADARLDA</sequence>
<keyword evidence="6" id="KW-1185">Reference proteome</keyword>
<name>A9HJT7_GLUDA</name>
<feature type="binding site" evidence="3">
    <location>
        <position position="413"/>
    </location>
    <ligand>
        <name>Zn(2+)</name>
        <dbReference type="ChEBI" id="CHEBI:29105"/>
        <label>2</label>
    </ligand>
</feature>
<evidence type="ECO:0000313" key="6">
    <source>
        <dbReference type="Proteomes" id="UP000001176"/>
    </source>
</evidence>
<dbReference type="AlphaFoldDB" id="A9HJT7"/>
<dbReference type="GO" id="GO:0046872">
    <property type="term" value="F:metal ion binding"/>
    <property type="evidence" value="ECO:0007669"/>
    <property type="project" value="UniProtKB-KW"/>
</dbReference>
<dbReference type="Gene3D" id="3.40.630.10">
    <property type="entry name" value="Zn peptidases"/>
    <property type="match status" value="1"/>
</dbReference>
<feature type="binding site" evidence="3">
    <location>
        <position position="125"/>
    </location>
    <ligand>
        <name>Zn(2+)</name>
        <dbReference type="ChEBI" id="CHEBI:29105"/>
        <label>2</label>
    </ligand>
</feature>
<dbReference type="GO" id="GO:0016813">
    <property type="term" value="F:hydrolase activity, acting on carbon-nitrogen (but not peptide) bonds, in linear amidines"/>
    <property type="evidence" value="ECO:0007669"/>
    <property type="project" value="InterPro"/>
</dbReference>
<dbReference type="PANTHER" id="PTHR32494:SF5">
    <property type="entry name" value="ALLANTOATE AMIDOHYDROLASE"/>
    <property type="match status" value="1"/>
</dbReference>
<dbReference type="CDD" id="cd03884">
    <property type="entry name" value="M20_bAS"/>
    <property type="match status" value="1"/>
</dbReference>
<dbReference type="NCBIfam" id="TIGR01879">
    <property type="entry name" value="hydantase"/>
    <property type="match status" value="1"/>
</dbReference>
<evidence type="ECO:0000259" key="4">
    <source>
        <dbReference type="Pfam" id="PF07687"/>
    </source>
</evidence>
<dbReference type="NCBIfam" id="NF009527">
    <property type="entry name" value="PRK12891.1"/>
    <property type="match status" value="1"/>
</dbReference>
<keyword evidence="3" id="KW-0862">Zinc</keyword>
<dbReference type="SUPFAM" id="SSF53187">
    <property type="entry name" value="Zn-dependent exopeptidases"/>
    <property type="match status" value="1"/>
</dbReference>
<feature type="domain" description="Peptidase M20 dimerisation" evidence="4">
    <location>
        <begin position="240"/>
        <end position="342"/>
    </location>
</feature>
<protein>
    <submittedName>
        <fullName evidence="5">Putative N-carbamoyl-L-amino acid amidohydrolase</fullName>
    </submittedName>
</protein>
<dbReference type="InterPro" id="IPR002933">
    <property type="entry name" value="Peptidase_M20"/>
</dbReference>
<proteinExistence type="inferred from homology"/>
<dbReference type="NCBIfam" id="NF006769">
    <property type="entry name" value="PRK09290.1-3"/>
    <property type="match status" value="1"/>
</dbReference>
<dbReference type="NCBIfam" id="NF006771">
    <property type="entry name" value="PRK09290.1-5"/>
    <property type="match status" value="1"/>
</dbReference>
<dbReference type="Pfam" id="PF07687">
    <property type="entry name" value="M20_dimer"/>
    <property type="match status" value="1"/>
</dbReference>
<dbReference type="InterPro" id="IPR010158">
    <property type="entry name" value="Amidase_Cbmase"/>
</dbReference>
<dbReference type="InterPro" id="IPR011650">
    <property type="entry name" value="Peptidase_M20_dimer"/>
</dbReference>
<dbReference type="PANTHER" id="PTHR32494">
    <property type="entry name" value="ALLANTOATE DEIMINASE-RELATED"/>
    <property type="match status" value="1"/>
</dbReference>
<feature type="binding site" evidence="3">
    <location>
        <position position="114"/>
    </location>
    <ligand>
        <name>Zn(2+)</name>
        <dbReference type="ChEBI" id="CHEBI:29105"/>
        <label>1</label>
    </ligand>
</feature>
<keyword evidence="2 5" id="KW-0378">Hydrolase</keyword>
<dbReference type="InterPro" id="IPR036264">
    <property type="entry name" value="Bact_exopeptidase_dim_dom"/>
</dbReference>
<evidence type="ECO:0000256" key="3">
    <source>
        <dbReference type="PIRSR" id="PIRSR001235-1"/>
    </source>
</evidence>
<dbReference type="Proteomes" id="UP000001176">
    <property type="component" value="Chromosome"/>
</dbReference>
<keyword evidence="3" id="KW-0479">Metal-binding</keyword>
<evidence type="ECO:0000313" key="5">
    <source>
        <dbReference type="EMBL" id="CAP55948.1"/>
    </source>
</evidence>
<dbReference type="PIRSF" id="PIRSF001235">
    <property type="entry name" value="Amidase_carbamoylase"/>
    <property type="match status" value="1"/>
</dbReference>